<dbReference type="InterPro" id="IPR011051">
    <property type="entry name" value="RmlC_Cupin_sf"/>
</dbReference>
<keyword evidence="3" id="KW-1185">Reference proteome</keyword>
<dbReference type="InterPro" id="IPR014710">
    <property type="entry name" value="RmlC-like_jellyroll"/>
</dbReference>
<keyword evidence="1" id="KW-0472">Membrane</keyword>
<name>A0A3M9NRA5_9BACT</name>
<evidence type="ECO:0008006" key="4">
    <source>
        <dbReference type="Google" id="ProtNLM"/>
    </source>
</evidence>
<sequence length="156" mass="16879">MKQINICIYFFAVIFFSFLISCNQSATTSENNNGDTTSAVTVSDTSSMPAYDPAMEPLIVGAKFSKKLADTLGIKMYEFTAKPGESWALHTHPDHIVYVLQGGKMALFIQAAGKQDTLTFPTGMGLINGPLSDSGKNVGSTTIKLLVSDVYRPRSK</sequence>
<accession>A0A3M9NRA5</accession>
<keyword evidence="1" id="KW-0812">Transmembrane</keyword>
<dbReference type="Proteomes" id="UP000267223">
    <property type="component" value="Unassembled WGS sequence"/>
</dbReference>
<comment type="caution">
    <text evidence="2">The sequence shown here is derived from an EMBL/GenBank/DDBJ whole genome shotgun (WGS) entry which is preliminary data.</text>
</comment>
<dbReference type="RefSeq" id="WP_123118886.1">
    <property type="nucleotide sequence ID" value="NZ_RJJR01000001.1"/>
</dbReference>
<dbReference type="PROSITE" id="PS51257">
    <property type="entry name" value="PROKAR_LIPOPROTEIN"/>
    <property type="match status" value="1"/>
</dbReference>
<dbReference type="SUPFAM" id="SSF51182">
    <property type="entry name" value="RmlC-like cupins"/>
    <property type="match status" value="1"/>
</dbReference>
<proteinExistence type="predicted"/>
<dbReference type="EMBL" id="RJJR01000001">
    <property type="protein sequence ID" value="RNI39995.1"/>
    <property type="molecule type" value="Genomic_DNA"/>
</dbReference>
<reference evidence="2 3" key="1">
    <citation type="submission" date="2018-11" db="EMBL/GenBank/DDBJ databases">
        <title>Draft genome sequence of Ferruginibacter sp. BO-59.</title>
        <authorList>
            <person name="Im W.T."/>
        </authorList>
    </citation>
    <scope>NUCLEOTIDE SEQUENCE [LARGE SCALE GENOMIC DNA]</scope>
    <source>
        <strain evidence="2 3">BO-59</strain>
    </source>
</reference>
<dbReference type="OrthoDB" id="676420at2"/>
<dbReference type="AlphaFoldDB" id="A0A3M9NRA5"/>
<dbReference type="Gene3D" id="2.60.120.10">
    <property type="entry name" value="Jelly Rolls"/>
    <property type="match status" value="1"/>
</dbReference>
<evidence type="ECO:0000313" key="3">
    <source>
        <dbReference type="Proteomes" id="UP000267223"/>
    </source>
</evidence>
<gene>
    <name evidence="2" type="ORF">EFY79_01455</name>
</gene>
<evidence type="ECO:0000256" key="1">
    <source>
        <dbReference type="SAM" id="Phobius"/>
    </source>
</evidence>
<protein>
    <recommendedName>
        <fullName evidence="4">Cupin domain-containing protein</fullName>
    </recommendedName>
</protein>
<evidence type="ECO:0000313" key="2">
    <source>
        <dbReference type="EMBL" id="RNI39995.1"/>
    </source>
</evidence>
<keyword evidence="1" id="KW-1133">Transmembrane helix</keyword>
<feature type="transmembrane region" description="Helical" evidence="1">
    <location>
        <begin position="7"/>
        <end position="26"/>
    </location>
</feature>
<organism evidence="2 3">
    <name type="scientific">Hanamia caeni</name>
    <dbReference type="NCBI Taxonomy" id="2294116"/>
    <lineage>
        <taxon>Bacteria</taxon>
        <taxon>Pseudomonadati</taxon>
        <taxon>Bacteroidota</taxon>
        <taxon>Chitinophagia</taxon>
        <taxon>Chitinophagales</taxon>
        <taxon>Chitinophagaceae</taxon>
        <taxon>Hanamia</taxon>
    </lineage>
</organism>